<organism evidence="3 4">
    <name type="scientific">Dreissena polymorpha</name>
    <name type="common">Zebra mussel</name>
    <name type="synonym">Mytilus polymorpha</name>
    <dbReference type="NCBI Taxonomy" id="45954"/>
    <lineage>
        <taxon>Eukaryota</taxon>
        <taxon>Metazoa</taxon>
        <taxon>Spiralia</taxon>
        <taxon>Lophotrochozoa</taxon>
        <taxon>Mollusca</taxon>
        <taxon>Bivalvia</taxon>
        <taxon>Autobranchia</taxon>
        <taxon>Heteroconchia</taxon>
        <taxon>Euheterodonta</taxon>
        <taxon>Imparidentia</taxon>
        <taxon>Neoheterodontei</taxon>
        <taxon>Myida</taxon>
        <taxon>Dreissenoidea</taxon>
        <taxon>Dreissenidae</taxon>
        <taxon>Dreissena</taxon>
    </lineage>
</organism>
<dbReference type="Gene3D" id="4.10.280.10">
    <property type="entry name" value="Helix-loop-helix DNA-binding domain"/>
    <property type="match status" value="1"/>
</dbReference>
<dbReference type="GO" id="GO:0070888">
    <property type="term" value="F:E-box binding"/>
    <property type="evidence" value="ECO:0007669"/>
    <property type="project" value="TreeGrafter"/>
</dbReference>
<dbReference type="InterPro" id="IPR011598">
    <property type="entry name" value="bHLH_dom"/>
</dbReference>
<evidence type="ECO:0000313" key="4">
    <source>
        <dbReference type="Proteomes" id="UP000828390"/>
    </source>
</evidence>
<dbReference type="InterPro" id="IPR050359">
    <property type="entry name" value="bHLH_transcription_factors"/>
</dbReference>
<dbReference type="GO" id="GO:0007423">
    <property type="term" value="P:sensory organ development"/>
    <property type="evidence" value="ECO:0007669"/>
    <property type="project" value="TreeGrafter"/>
</dbReference>
<keyword evidence="4" id="KW-1185">Reference proteome</keyword>
<dbReference type="CDD" id="cd11429">
    <property type="entry name" value="bHLH_TS_OLIG"/>
    <property type="match status" value="1"/>
</dbReference>
<dbReference type="Pfam" id="PF00010">
    <property type="entry name" value="HLH"/>
    <property type="match status" value="1"/>
</dbReference>
<dbReference type="Proteomes" id="UP000828390">
    <property type="component" value="Unassembled WGS sequence"/>
</dbReference>
<evidence type="ECO:0000256" key="1">
    <source>
        <dbReference type="SAM" id="MobiDB-lite"/>
    </source>
</evidence>
<dbReference type="GO" id="GO:0046983">
    <property type="term" value="F:protein dimerization activity"/>
    <property type="evidence" value="ECO:0007669"/>
    <property type="project" value="InterPro"/>
</dbReference>
<gene>
    <name evidence="3" type="ORF">DPMN_045451</name>
</gene>
<dbReference type="SUPFAM" id="SSF47459">
    <property type="entry name" value="HLH, helix-loop-helix DNA-binding domain"/>
    <property type="match status" value="1"/>
</dbReference>
<name>A0A9D4D4E0_DREPO</name>
<dbReference type="GO" id="GO:0000981">
    <property type="term" value="F:DNA-binding transcription factor activity, RNA polymerase II-specific"/>
    <property type="evidence" value="ECO:0007669"/>
    <property type="project" value="TreeGrafter"/>
</dbReference>
<dbReference type="AlphaFoldDB" id="A0A9D4D4E0"/>
<feature type="compositionally biased region" description="Polar residues" evidence="1">
    <location>
        <begin position="1"/>
        <end position="10"/>
    </location>
</feature>
<feature type="compositionally biased region" description="Basic and acidic residues" evidence="1">
    <location>
        <begin position="11"/>
        <end position="21"/>
    </location>
</feature>
<feature type="domain" description="BHLH" evidence="2">
    <location>
        <begin position="54"/>
        <end position="108"/>
    </location>
</feature>
<protein>
    <recommendedName>
        <fullName evidence="2">BHLH domain-containing protein</fullName>
    </recommendedName>
</protein>
<accession>A0A9D4D4E0</accession>
<dbReference type="InterPro" id="IPR036638">
    <property type="entry name" value="HLH_DNA-bd_sf"/>
</dbReference>
<dbReference type="PANTHER" id="PTHR19290">
    <property type="entry name" value="BASIC HELIX-LOOP-HELIX PROTEIN NEUROGENIN-RELATED"/>
    <property type="match status" value="1"/>
</dbReference>
<reference evidence="3" key="1">
    <citation type="journal article" date="2019" name="bioRxiv">
        <title>The Genome of the Zebra Mussel, Dreissena polymorpha: A Resource for Invasive Species Research.</title>
        <authorList>
            <person name="McCartney M.A."/>
            <person name="Auch B."/>
            <person name="Kono T."/>
            <person name="Mallez S."/>
            <person name="Zhang Y."/>
            <person name="Obille A."/>
            <person name="Becker A."/>
            <person name="Abrahante J.E."/>
            <person name="Garbe J."/>
            <person name="Badalamenti J.P."/>
            <person name="Herman A."/>
            <person name="Mangelson H."/>
            <person name="Liachko I."/>
            <person name="Sullivan S."/>
            <person name="Sone E.D."/>
            <person name="Koren S."/>
            <person name="Silverstein K.A.T."/>
            <person name="Beckman K.B."/>
            <person name="Gohl D.M."/>
        </authorList>
    </citation>
    <scope>NUCLEOTIDE SEQUENCE</scope>
    <source>
        <strain evidence="3">Duluth1</strain>
        <tissue evidence="3">Whole animal</tissue>
    </source>
</reference>
<dbReference type="EMBL" id="JAIWYP010000011">
    <property type="protein sequence ID" value="KAH3738808.1"/>
    <property type="molecule type" value="Genomic_DNA"/>
</dbReference>
<feature type="region of interest" description="Disordered" evidence="1">
    <location>
        <begin position="1"/>
        <end position="34"/>
    </location>
</feature>
<evidence type="ECO:0000259" key="2">
    <source>
        <dbReference type="PROSITE" id="PS50888"/>
    </source>
</evidence>
<evidence type="ECO:0000313" key="3">
    <source>
        <dbReference type="EMBL" id="KAH3738808.1"/>
    </source>
</evidence>
<reference evidence="3" key="2">
    <citation type="submission" date="2020-11" db="EMBL/GenBank/DDBJ databases">
        <authorList>
            <person name="McCartney M.A."/>
            <person name="Auch B."/>
            <person name="Kono T."/>
            <person name="Mallez S."/>
            <person name="Becker A."/>
            <person name="Gohl D.M."/>
            <person name="Silverstein K.A.T."/>
            <person name="Koren S."/>
            <person name="Bechman K.B."/>
            <person name="Herman A."/>
            <person name="Abrahante J.E."/>
            <person name="Garbe J."/>
        </authorList>
    </citation>
    <scope>NUCLEOTIDE SEQUENCE</scope>
    <source>
        <strain evidence="3">Duluth1</strain>
        <tissue evidence="3">Whole animal</tissue>
    </source>
</reference>
<dbReference type="GO" id="GO:0061564">
    <property type="term" value="P:axon development"/>
    <property type="evidence" value="ECO:0007669"/>
    <property type="project" value="TreeGrafter"/>
</dbReference>
<dbReference type="GO" id="GO:0045944">
    <property type="term" value="P:positive regulation of transcription by RNA polymerase II"/>
    <property type="evidence" value="ECO:0007669"/>
    <property type="project" value="TreeGrafter"/>
</dbReference>
<dbReference type="PROSITE" id="PS50888">
    <property type="entry name" value="BHLH"/>
    <property type="match status" value="1"/>
</dbReference>
<proteinExistence type="predicted"/>
<dbReference type="PANTHER" id="PTHR19290:SF164">
    <property type="entry name" value="BHLH DOMAIN-CONTAINING PROTEIN"/>
    <property type="match status" value="1"/>
</dbReference>
<comment type="caution">
    <text evidence="3">The sequence shown here is derived from an EMBL/GenBank/DDBJ whole genome shotgun (WGS) entry which is preliminary data.</text>
</comment>
<sequence length="221" mass="25444">MSNARTVQKTTGKEVHVDERPISATEDVSDNDVSDITLRPSESIESAFSKTNNITRAKINMRERRRMRDLNVAMDALREVIPFSNGPTVRKLSKISTLSLARNYIITLTKSVEDLRRMFRDLHSVAPNSELRHYRTSGSELERDMYHNYCKHLWNGIGITHTIGPVCFNSHFDNQNALMREFYSCSRRYDAKTDMTSNNQSTSTLCMEHKCCSVRNMHSCK</sequence>
<dbReference type="SMART" id="SM00353">
    <property type="entry name" value="HLH"/>
    <property type="match status" value="1"/>
</dbReference>
<dbReference type="GO" id="GO:0005634">
    <property type="term" value="C:nucleus"/>
    <property type="evidence" value="ECO:0007669"/>
    <property type="project" value="TreeGrafter"/>
</dbReference>